<dbReference type="Proteomes" id="UP000238325">
    <property type="component" value="Unassembled WGS sequence"/>
</dbReference>
<keyword evidence="3" id="KW-1185">Reference proteome</keyword>
<evidence type="ECO:0000313" key="4">
    <source>
        <dbReference type="Proteomes" id="UP000238534"/>
    </source>
</evidence>
<dbReference type="EMBL" id="PCPP01000004">
    <property type="protein sequence ID" value="PRB81880.1"/>
    <property type="molecule type" value="Genomic_DNA"/>
</dbReference>
<gene>
    <name evidence="1" type="ORF">CQ022_19630</name>
    <name evidence="2" type="ORF">CQ033_18535</name>
</gene>
<dbReference type="EMBL" id="PCPH01000005">
    <property type="protein sequence ID" value="PRB88535.1"/>
    <property type="molecule type" value="Genomic_DNA"/>
</dbReference>
<dbReference type="AlphaFoldDB" id="A0A2S9CN10"/>
<organism evidence="1 4">
    <name type="scientific">Chryseobacterium culicis</name>
    <dbReference type="NCBI Taxonomy" id="680127"/>
    <lineage>
        <taxon>Bacteria</taxon>
        <taxon>Pseudomonadati</taxon>
        <taxon>Bacteroidota</taxon>
        <taxon>Flavobacteriia</taxon>
        <taxon>Flavobacteriales</taxon>
        <taxon>Weeksellaceae</taxon>
        <taxon>Chryseobacterium group</taxon>
        <taxon>Chryseobacterium</taxon>
    </lineage>
</organism>
<name>A0A2S9CN10_CHRCI</name>
<protein>
    <submittedName>
        <fullName evidence="1">Uncharacterized protein</fullName>
    </submittedName>
</protein>
<accession>A0A2S9CN10</accession>
<reference evidence="3 4" key="1">
    <citation type="submission" date="2017-09" db="EMBL/GenBank/DDBJ databases">
        <title>Genomic, metabolic, and phenotypic characteristics of bacterial isolates from the natural microbiome of the model nematode Caenorhabditis elegans.</title>
        <authorList>
            <person name="Zimmermann J."/>
            <person name="Obeng N."/>
            <person name="Yang W."/>
            <person name="Obeng O."/>
            <person name="Kissoyan K."/>
            <person name="Pees B."/>
            <person name="Dirksen P."/>
            <person name="Hoppner M."/>
            <person name="Franke A."/>
            <person name="Rosenstiel P."/>
            <person name="Leippe M."/>
            <person name="Dierking K."/>
            <person name="Kaleta C."/>
            <person name="Schulenburg H."/>
        </authorList>
    </citation>
    <scope>NUCLEOTIDE SEQUENCE [LARGE SCALE GENOMIC DNA]</scope>
    <source>
        <strain evidence="1 4">MYb25</strain>
        <strain evidence="2 3">MYb44</strain>
    </source>
</reference>
<evidence type="ECO:0000313" key="1">
    <source>
        <dbReference type="EMBL" id="PRB81880.1"/>
    </source>
</evidence>
<comment type="caution">
    <text evidence="1">The sequence shown here is derived from an EMBL/GenBank/DDBJ whole genome shotgun (WGS) entry which is preliminary data.</text>
</comment>
<proteinExistence type="predicted"/>
<dbReference type="Proteomes" id="UP000238534">
    <property type="component" value="Unassembled WGS sequence"/>
</dbReference>
<sequence>MEHSEFKVPGFKFWVRIGALLRLQKMIRSYDYLIISASKLLLRNSFDCLLSDLKPTIVKAYTNKSIPKGRKSSTDISFSLIALIETPMKKIRANEHQTIKKIIQMHVMIEPPVFLLHHFPFEFYRLSEEEKNSCIVSLC</sequence>
<evidence type="ECO:0000313" key="3">
    <source>
        <dbReference type="Proteomes" id="UP000238325"/>
    </source>
</evidence>
<evidence type="ECO:0000313" key="2">
    <source>
        <dbReference type="EMBL" id="PRB88535.1"/>
    </source>
</evidence>